<organism evidence="2 3">
    <name type="scientific">Trichoderma harzianum CBS 226.95</name>
    <dbReference type="NCBI Taxonomy" id="983964"/>
    <lineage>
        <taxon>Eukaryota</taxon>
        <taxon>Fungi</taxon>
        <taxon>Dikarya</taxon>
        <taxon>Ascomycota</taxon>
        <taxon>Pezizomycotina</taxon>
        <taxon>Sordariomycetes</taxon>
        <taxon>Hypocreomycetidae</taxon>
        <taxon>Hypocreales</taxon>
        <taxon>Hypocreaceae</taxon>
        <taxon>Trichoderma</taxon>
    </lineage>
</organism>
<accession>A0A2T3ZY41</accession>
<dbReference type="AlphaFoldDB" id="A0A2T3ZY41"/>
<gene>
    <name evidence="2" type="ORF">M431DRAFT_9594</name>
</gene>
<keyword evidence="3" id="KW-1185">Reference proteome</keyword>
<proteinExistence type="predicted"/>
<name>A0A2T3ZY41_TRIHA</name>
<reference evidence="2 3" key="1">
    <citation type="submission" date="2016-07" db="EMBL/GenBank/DDBJ databases">
        <title>Multiple horizontal gene transfer events from other fungi enriched the ability of initially mycotrophic Trichoderma (Ascomycota) to feed on dead plant biomass.</title>
        <authorList>
            <consortium name="DOE Joint Genome Institute"/>
            <person name="Aerts A."/>
            <person name="Atanasova L."/>
            <person name="Chenthamara K."/>
            <person name="Zhang J."/>
            <person name="Grujic M."/>
            <person name="Henrissat B."/>
            <person name="Kuo A."/>
            <person name="Salamov A."/>
            <person name="Lipzen A."/>
            <person name="Labutti K."/>
            <person name="Barry K."/>
            <person name="Miao Y."/>
            <person name="Rahimi M.J."/>
            <person name="Shen Q."/>
            <person name="Grigoriev I.V."/>
            <person name="Kubicek C.P."/>
            <person name="Druzhinina I.S."/>
        </authorList>
    </citation>
    <scope>NUCLEOTIDE SEQUENCE [LARGE SCALE GENOMIC DNA]</scope>
    <source>
        <strain evidence="2 3">CBS 226.95</strain>
    </source>
</reference>
<evidence type="ECO:0000313" key="3">
    <source>
        <dbReference type="Proteomes" id="UP000241690"/>
    </source>
</evidence>
<dbReference type="Proteomes" id="UP000241690">
    <property type="component" value="Unassembled WGS sequence"/>
</dbReference>
<dbReference type="EMBL" id="KZ679690">
    <property type="protein sequence ID" value="PTB49727.1"/>
    <property type="molecule type" value="Genomic_DNA"/>
</dbReference>
<feature type="region of interest" description="Disordered" evidence="1">
    <location>
        <begin position="16"/>
        <end position="38"/>
    </location>
</feature>
<dbReference type="GeneID" id="36633346"/>
<evidence type="ECO:0000313" key="2">
    <source>
        <dbReference type="EMBL" id="PTB49727.1"/>
    </source>
</evidence>
<sequence>MPFIHDDGYDWPYDEYDLSDDEYDLSDDEYDSSYDDQSDDDYYESTLEVIPQEDPFNRNRRLINIDLGPAVSAAAEAGREINIIVEEPVEGDDNVAVPWELIDGWFYSVGDSYVISLLVEDRADFDPDAVYLYYYYNTGRSFSFIFTIDPLLITLLD</sequence>
<protein>
    <submittedName>
        <fullName evidence="2">Uncharacterized protein</fullName>
    </submittedName>
</protein>
<dbReference type="RefSeq" id="XP_024769404.1">
    <property type="nucleotide sequence ID" value="XM_024924763.1"/>
</dbReference>
<evidence type="ECO:0000256" key="1">
    <source>
        <dbReference type="SAM" id="MobiDB-lite"/>
    </source>
</evidence>